<evidence type="ECO:0000256" key="1">
    <source>
        <dbReference type="ARBA" id="ARBA00004167"/>
    </source>
</evidence>
<dbReference type="GO" id="GO:0043235">
    <property type="term" value="C:receptor complex"/>
    <property type="evidence" value="ECO:0007669"/>
    <property type="project" value="TreeGrafter"/>
</dbReference>
<evidence type="ECO:0000259" key="4">
    <source>
        <dbReference type="PROSITE" id="PS50011"/>
    </source>
</evidence>
<dbReference type="GO" id="GO:0005886">
    <property type="term" value="C:plasma membrane"/>
    <property type="evidence" value="ECO:0007669"/>
    <property type="project" value="TreeGrafter"/>
</dbReference>
<dbReference type="PROSITE" id="PS00107">
    <property type="entry name" value="PROTEIN_KINASE_ATP"/>
    <property type="match status" value="1"/>
</dbReference>
<evidence type="ECO:0000256" key="3">
    <source>
        <dbReference type="SAM" id="MobiDB-lite"/>
    </source>
</evidence>
<name>A0A0R3SIV6_HYMDI</name>
<dbReference type="InterPro" id="IPR011009">
    <property type="entry name" value="Kinase-like_dom_sf"/>
</dbReference>
<dbReference type="InterPro" id="IPR000719">
    <property type="entry name" value="Prot_kinase_dom"/>
</dbReference>
<dbReference type="WBParaSite" id="HDID_0000487101-mRNA-1">
    <property type="protein sequence ID" value="HDID_0000487101-mRNA-1"/>
    <property type="gene ID" value="HDID_0000487101"/>
</dbReference>
<accession>A0A0R3SIV6</accession>
<dbReference type="GO" id="GO:0007169">
    <property type="term" value="P:cell surface receptor protein tyrosine kinase signaling pathway"/>
    <property type="evidence" value="ECO:0007669"/>
    <property type="project" value="TreeGrafter"/>
</dbReference>
<dbReference type="GO" id="GO:0005524">
    <property type="term" value="F:ATP binding"/>
    <property type="evidence" value="ECO:0007669"/>
    <property type="project" value="UniProtKB-UniRule"/>
</dbReference>
<keyword evidence="2" id="KW-0547">Nucleotide-binding</keyword>
<evidence type="ECO:0000313" key="5">
    <source>
        <dbReference type="EMBL" id="VDL56832.1"/>
    </source>
</evidence>
<dbReference type="EMBL" id="UYSG01002089">
    <property type="protein sequence ID" value="VDL56832.1"/>
    <property type="molecule type" value="Genomic_DNA"/>
</dbReference>
<reference evidence="5 6" key="2">
    <citation type="submission" date="2018-11" db="EMBL/GenBank/DDBJ databases">
        <authorList>
            <consortium name="Pathogen Informatics"/>
        </authorList>
    </citation>
    <scope>NUCLEOTIDE SEQUENCE [LARGE SCALE GENOMIC DNA]</scope>
</reference>
<dbReference type="GO" id="GO:0004714">
    <property type="term" value="F:transmembrane receptor protein tyrosine kinase activity"/>
    <property type="evidence" value="ECO:0007669"/>
    <property type="project" value="TreeGrafter"/>
</dbReference>
<dbReference type="SMART" id="SM00219">
    <property type="entry name" value="TyrKc"/>
    <property type="match status" value="1"/>
</dbReference>
<proteinExistence type="predicted"/>
<evidence type="ECO:0000256" key="2">
    <source>
        <dbReference type="PROSITE-ProRule" id="PRU10141"/>
    </source>
</evidence>
<dbReference type="Gene3D" id="3.30.200.20">
    <property type="entry name" value="Phosphorylase Kinase, domain 1"/>
    <property type="match status" value="1"/>
</dbReference>
<dbReference type="InterPro" id="IPR001245">
    <property type="entry name" value="Ser-Thr/Tyr_kinase_cat_dom"/>
</dbReference>
<dbReference type="SUPFAM" id="SSF56112">
    <property type="entry name" value="Protein kinase-like (PK-like)"/>
    <property type="match status" value="1"/>
</dbReference>
<organism evidence="7">
    <name type="scientific">Hymenolepis diminuta</name>
    <name type="common">Rat tapeworm</name>
    <dbReference type="NCBI Taxonomy" id="6216"/>
    <lineage>
        <taxon>Eukaryota</taxon>
        <taxon>Metazoa</taxon>
        <taxon>Spiralia</taxon>
        <taxon>Lophotrochozoa</taxon>
        <taxon>Platyhelminthes</taxon>
        <taxon>Cestoda</taxon>
        <taxon>Eucestoda</taxon>
        <taxon>Cyclophyllidea</taxon>
        <taxon>Hymenolepididae</taxon>
        <taxon>Hymenolepis</taxon>
    </lineage>
</organism>
<dbReference type="InterPro" id="IPR017441">
    <property type="entry name" value="Protein_kinase_ATP_BS"/>
</dbReference>
<reference evidence="7" key="1">
    <citation type="submission" date="2017-02" db="UniProtKB">
        <authorList>
            <consortium name="WormBaseParasite"/>
        </authorList>
    </citation>
    <scope>IDENTIFICATION</scope>
</reference>
<dbReference type="InterPro" id="IPR020635">
    <property type="entry name" value="Tyr_kinase_cat_dom"/>
</dbReference>
<evidence type="ECO:0000313" key="6">
    <source>
        <dbReference type="Proteomes" id="UP000274504"/>
    </source>
</evidence>
<keyword evidence="2" id="KW-0067">ATP-binding</keyword>
<comment type="subcellular location">
    <subcellularLocation>
        <location evidence="1">Membrane</location>
        <topology evidence="1">Single-pass membrane protein</topology>
    </subcellularLocation>
</comment>
<evidence type="ECO:0000313" key="7">
    <source>
        <dbReference type="WBParaSite" id="HDID_0000487101-mRNA-1"/>
    </source>
</evidence>
<dbReference type="PROSITE" id="PS50011">
    <property type="entry name" value="PROTEIN_KINASE_DOM"/>
    <property type="match status" value="1"/>
</dbReference>
<dbReference type="STRING" id="6216.A0A0R3SIV6"/>
<gene>
    <name evidence="5" type="ORF">HDID_LOCUS4869</name>
</gene>
<dbReference type="Proteomes" id="UP000274504">
    <property type="component" value="Unassembled WGS sequence"/>
</dbReference>
<dbReference type="Pfam" id="PF07714">
    <property type="entry name" value="PK_Tyr_Ser-Thr"/>
    <property type="match status" value="1"/>
</dbReference>
<feature type="binding site" evidence="2">
    <location>
        <position position="318"/>
    </location>
    <ligand>
        <name>ATP</name>
        <dbReference type="ChEBI" id="CHEBI:30616"/>
    </ligand>
</feature>
<dbReference type="InterPro" id="IPR050122">
    <property type="entry name" value="RTK"/>
</dbReference>
<feature type="compositionally biased region" description="Polar residues" evidence="3">
    <location>
        <begin position="182"/>
        <end position="191"/>
    </location>
</feature>
<protein>
    <submittedName>
        <fullName evidence="7">Protein kinase domain-containing protein</fullName>
    </submittedName>
</protein>
<feature type="domain" description="Protein kinase" evidence="4">
    <location>
        <begin position="287"/>
        <end position="387"/>
    </location>
</feature>
<sequence>MIGNHEICCKTGGKPVRQSEQRKLYEQCAYESVLVLGSAVARLLRENPSALSILNHPKMAERLRTLVSETQMEYISHGGYKDKNAVSFFTNPVDVLGETLVYRLGTIPQKPMVQPQIPIPRMGHGEEEDRNDPHNSGQKIHQLSFDAHNDRLLNSWVVKQYKDIGTTVPIILWSLGDKENATKGNETSQLPPTFPIRSSGGGGGDDNDNVPDDNRNDVIAFKLFVDNLTKRYFDSPSWIAGGNGPPSDGSITEADCTFPFLSRWFGVTCVVGNWIFAMGIVIPLSDIVINRRIGDGAFGLVYGGEAKSAGRWEAVAVKMNTNRTTYEAKVEFLSEAKLMRDLRHKNVVRLVGVCMDRPQDEIYLIMELMLLGDLKKYLLERRLTAQR</sequence>
<feature type="region of interest" description="Disordered" evidence="3">
    <location>
        <begin position="181"/>
        <end position="213"/>
    </location>
</feature>
<dbReference type="AlphaFoldDB" id="A0A0R3SIV6"/>
<dbReference type="PANTHER" id="PTHR24416">
    <property type="entry name" value="TYROSINE-PROTEIN KINASE RECEPTOR"/>
    <property type="match status" value="1"/>
</dbReference>
<dbReference type="PANTHER" id="PTHR24416:SF489">
    <property type="entry name" value="PROTEIN KINASE DOMAIN-CONTAINING PROTEIN"/>
    <property type="match status" value="1"/>
</dbReference>
<dbReference type="OrthoDB" id="73209at2759"/>